<dbReference type="Gene3D" id="2.40.30.10">
    <property type="entry name" value="Translation factors"/>
    <property type="match status" value="2"/>
</dbReference>
<dbReference type="InterPro" id="IPR044145">
    <property type="entry name" value="IF2_II"/>
</dbReference>
<protein>
    <recommendedName>
        <fullName evidence="3 9">Translation initiation factor IF-2</fullName>
    </recommendedName>
</protein>
<organism evidence="13 14">
    <name type="scientific">Candidatus Magasanikbacteria bacterium CG_4_9_14_0_2_um_filter_42_11</name>
    <dbReference type="NCBI Taxonomy" id="1974643"/>
    <lineage>
        <taxon>Bacteria</taxon>
        <taxon>Candidatus Magasanikiibacteriota</taxon>
    </lineage>
</organism>
<dbReference type="InterPro" id="IPR027417">
    <property type="entry name" value="P-loop_NTPase"/>
</dbReference>
<keyword evidence="8 9" id="KW-0342">GTP-binding</keyword>
<dbReference type="FunFam" id="3.40.50.10050:FF:000001">
    <property type="entry name" value="Translation initiation factor IF-2"/>
    <property type="match status" value="1"/>
</dbReference>
<comment type="caution">
    <text evidence="13">The sequence shown here is derived from an EMBL/GenBank/DDBJ whole genome shotgun (WGS) entry which is preliminary data.</text>
</comment>
<evidence type="ECO:0000313" key="14">
    <source>
        <dbReference type="Proteomes" id="UP000231456"/>
    </source>
</evidence>
<dbReference type="PANTHER" id="PTHR43381:SF4">
    <property type="entry name" value="EUKARYOTIC TRANSLATION INITIATION FACTOR 5B"/>
    <property type="match status" value="1"/>
</dbReference>
<dbReference type="CDD" id="cd01887">
    <property type="entry name" value="IF2_eIF5B"/>
    <property type="match status" value="1"/>
</dbReference>
<dbReference type="CDD" id="cd03702">
    <property type="entry name" value="IF2_mtIF2_II"/>
    <property type="match status" value="1"/>
</dbReference>
<evidence type="ECO:0000313" key="13">
    <source>
        <dbReference type="EMBL" id="PJC52365.1"/>
    </source>
</evidence>
<feature type="binding site" evidence="9">
    <location>
        <begin position="229"/>
        <end position="233"/>
    </location>
    <ligand>
        <name>GTP</name>
        <dbReference type="ChEBI" id="CHEBI:37565"/>
    </ligand>
</feature>
<dbReference type="InterPro" id="IPR015760">
    <property type="entry name" value="TIF_IF2"/>
</dbReference>
<dbReference type="InterPro" id="IPR006847">
    <property type="entry name" value="IF2_N"/>
</dbReference>
<dbReference type="InterPro" id="IPR009000">
    <property type="entry name" value="Transl_B-barrel_sf"/>
</dbReference>
<dbReference type="InterPro" id="IPR023115">
    <property type="entry name" value="TIF_IF2_dom3"/>
</dbReference>
<dbReference type="AlphaFoldDB" id="A0A2M8F9E9"/>
<evidence type="ECO:0000256" key="1">
    <source>
        <dbReference type="ARBA" id="ARBA00004496"/>
    </source>
</evidence>
<gene>
    <name evidence="9" type="primary">infB</name>
    <name evidence="13" type="ORF">CO030_03255</name>
</gene>
<evidence type="ECO:0000256" key="5">
    <source>
        <dbReference type="ARBA" id="ARBA00022540"/>
    </source>
</evidence>
<dbReference type="NCBIfam" id="TIGR00487">
    <property type="entry name" value="IF-2"/>
    <property type="match status" value="1"/>
</dbReference>
<dbReference type="InterPro" id="IPR005225">
    <property type="entry name" value="Small_GTP-bd"/>
</dbReference>
<evidence type="ECO:0000256" key="11">
    <source>
        <dbReference type="SAM" id="Coils"/>
    </source>
</evidence>
<feature type="domain" description="Tr-type G" evidence="12">
    <location>
        <begin position="168"/>
        <end position="349"/>
    </location>
</feature>
<dbReference type="HAMAP" id="MF_00100_B">
    <property type="entry name" value="IF_2_B"/>
    <property type="match status" value="1"/>
</dbReference>
<keyword evidence="11" id="KW-0175">Coiled coil</keyword>
<evidence type="ECO:0000256" key="2">
    <source>
        <dbReference type="ARBA" id="ARBA00007733"/>
    </source>
</evidence>
<keyword evidence="7 9" id="KW-0648">Protein biosynthesis</keyword>
<keyword evidence="6 9" id="KW-0547">Nucleotide-binding</keyword>
<dbReference type="SUPFAM" id="SSF52156">
    <property type="entry name" value="Initiation factor IF2/eIF5b, domain 3"/>
    <property type="match status" value="1"/>
</dbReference>
<dbReference type="NCBIfam" id="TIGR00231">
    <property type="entry name" value="small_GTP"/>
    <property type="match status" value="1"/>
</dbReference>
<dbReference type="InterPro" id="IPR036925">
    <property type="entry name" value="TIF_IF2_dom3_sf"/>
</dbReference>
<dbReference type="PRINTS" id="PR00315">
    <property type="entry name" value="ELONGATNFCT"/>
</dbReference>
<reference evidence="14" key="1">
    <citation type="submission" date="2017-09" db="EMBL/GenBank/DDBJ databases">
        <title>Depth-based differentiation of microbial function through sediment-hosted aquifers and enrichment of novel symbionts in the deep terrestrial subsurface.</title>
        <authorList>
            <person name="Probst A.J."/>
            <person name="Ladd B."/>
            <person name="Jarett J.K."/>
            <person name="Geller-Mcgrath D.E."/>
            <person name="Sieber C.M.K."/>
            <person name="Emerson J.B."/>
            <person name="Anantharaman K."/>
            <person name="Thomas B.C."/>
            <person name="Malmstrom R."/>
            <person name="Stieglmeier M."/>
            <person name="Klingl A."/>
            <person name="Woyke T."/>
            <person name="Ryan C.M."/>
            <person name="Banfield J.F."/>
        </authorList>
    </citation>
    <scope>NUCLEOTIDE SEQUENCE [LARGE SCALE GENOMIC DNA]</scope>
</reference>
<dbReference type="SUPFAM" id="SSF52540">
    <property type="entry name" value="P-loop containing nucleoside triphosphate hydrolases"/>
    <property type="match status" value="1"/>
</dbReference>
<dbReference type="Pfam" id="PF00009">
    <property type="entry name" value="GTP_EFTU"/>
    <property type="match status" value="1"/>
</dbReference>
<dbReference type="FunFam" id="3.40.50.300:FF:000019">
    <property type="entry name" value="Translation initiation factor IF-2"/>
    <property type="match status" value="1"/>
</dbReference>
<sequence>MNVTELARRLRTNTKELLDILPGYGFDIGQKAIKIDDRTAELVMRKWKFIKRDLDKKKQLEQEEKKQKERELRKESGETVTLPDRLMVKDFAERLNLSVTEVIKELMKNGILANQNQDIDYETAAIMAEELGFFTQKEDSHEKVHEEKHEEQAQVLEEALKAASQMERRAPVVVVMGHVDHGKTTLLDTIRKAHIASDEKGGITQHIGAYQTIWKDPKTEEERAITFIDTPGHEAFTVMRSRGAKVADLAILVVAADDGVKPQTEEVIQILKAAKIPYVVAINKMDKDGADPKRTMTELSGKGVQPEEWGGDVPMVQISAKNNLHIDKLLDTLLLVADMNEDIITADPHMPAVGTIIESHVDKGMGPVATILVQSGTLKKGENLVIGGEIYGRVRAMRKDTGEEIGTAGPSVPAQIIGFKVAPTIGDILDLTKSVGATHIDVKEKKTQQTGAERSTVLWTDTEDDDGKKRTLNLVIKADVLGSLEAIIGSLDRFKHDEVAVRIVGKGLGNIAENDVATAEGSGATVIGFNVKPTSTAEVSMREKNIAFKQYSIIYDLIDWIRDELEQLLESESIVHEIGNLKVLAVFRTDKKAMTVGGRVETGKVKKSAKVRVMRDGEELGKGVISELQAGHSPVKEVAQGTECGIRYEGKVKIEKGDILEAYEIETKERKLELDSEK</sequence>
<comment type="subcellular location">
    <subcellularLocation>
        <location evidence="1 9">Cytoplasm</location>
    </subcellularLocation>
</comment>
<evidence type="ECO:0000256" key="9">
    <source>
        <dbReference type="HAMAP-Rule" id="MF_00100"/>
    </source>
</evidence>
<dbReference type="PROSITE" id="PS51722">
    <property type="entry name" value="G_TR_2"/>
    <property type="match status" value="1"/>
</dbReference>
<dbReference type="GO" id="GO:0003743">
    <property type="term" value="F:translation initiation factor activity"/>
    <property type="evidence" value="ECO:0007669"/>
    <property type="project" value="UniProtKB-UniRule"/>
</dbReference>
<feature type="binding site" evidence="9">
    <location>
        <begin position="177"/>
        <end position="184"/>
    </location>
    <ligand>
        <name>GTP</name>
        <dbReference type="ChEBI" id="CHEBI:37565"/>
    </ligand>
</feature>
<accession>A0A2M8F9E9</accession>
<feature type="coiled-coil region" evidence="11">
    <location>
        <begin position="50"/>
        <end position="78"/>
    </location>
</feature>
<dbReference type="Gene3D" id="3.40.50.10050">
    <property type="entry name" value="Translation initiation factor IF- 2, domain 3"/>
    <property type="match status" value="1"/>
</dbReference>
<dbReference type="FunFam" id="2.40.30.10:FF:000008">
    <property type="entry name" value="Translation initiation factor IF-2"/>
    <property type="match status" value="1"/>
</dbReference>
<dbReference type="GO" id="GO:0005737">
    <property type="term" value="C:cytoplasm"/>
    <property type="evidence" value="ECO:0007669"/>
    <property type="project" value="UniProtKB-SubCell"/>
</dbReference>
<keyword evidence="4 9" id="KW-0963">Cytoplasm</keyword>
<comment type="caution">
    <text evidence="9">Lacks conserved residue(s) required for the propagation of feature annotation.</text>
</comment>
<dbReference type="InterPro" id="IPR053905">
    <property type="entry name" value="EF-G-like_DII"/>
</dbReference>
<dbReference type="GO" id="GO:0005525">
    <property type="term" value="F:GTP binding"/>
    <property type="evidence" value="ECO:0007669"/>
    <property type="project" value="UniProtKB-KW"/>
</dbReference>
<dbReference type="InterPro" id="IPR000178">
    <property type="entry name" value="TF_IF2_bacterial-like"/>
</dbReference>
<dbReference type="Gene3D" id="3.40.50.300">
    <property type="entry name" value="P-loop containing nucleotide triphosphate hydrolases"/>
    <property type="match status" value="1"/>
</dbReference>
<evidence type="ECO:0000256" key="6">
    <source>
        <dbReference type="ARBA" id="ARBA00022741"/>
    </source>
</evidence>
<dbReference type="GO" id="GO:0003924">
    <property type="term" value="F:GTPase activity"/>
    <property type="evidence" value="ECO:0007669"/>
    <property type="project" value="UniProtKB-UniRule"/>
</dbReference>
<comment type="similarity">
    <text evidence="2 9 10">Belongs to the TRAFAC class translation factor GTPase superfamily. Classic translation factor GTPase family. IF-2 subfamily.</text>
</comment>
<evidence type="ECO:0000256" key="7">
    <source>
        <dbReference type="ARBA" id="ARBA00022917"/>
    </source>
</evidence>
<dbReference type="Pfam" id="PF11987">
    <property type="entry name" value="IF-2"/>
    <property type="match status" value="1"/>
</dbReference>
<keyword evidence="5 9" id="KW-0396">Initiation factor</keyword>
<dbReference type="InterPro" id="IPR000795">
    <property type="entry name" value="T_Tr_GTP-bd_dom"/>
</dbReference>
<evidence type="ECO:0000259" key="12">
    <source>
        <dbReference type="PROSITE" id="PS51722"/>
    </source>
</evidence>
<dbReference type="Pfam" id="PF04760">
    <property type="entry name" value="IF2_N"/>
    <property type="match status" value="1"/>
</dbReference>
<dbReference type="PANTHER" id="PTHR43381">
    <property type="entry name" value="TRANSLATION INITIATION FACTOR IF-2-RELATED"/>
    <property type="match status" value="1"/>
</dbReference>
<dbReference type="Pfam" id="PF22042">
    <property type="entry name" value="EF-G_D2"/>
    <property type="match status" value="1"/>
</dbReference>
<dbReference type="SUPFAM" id="SSF50447">
    <property type="entry name" value="Translation proteins"/>
    <property type="match status" value="2"/>
</dbReference>
<dbReference type="Proteomes" id="UP000231456">
    <property type="component" value="Unassembled WGS sequence"/>
</dbReference>
<dbReference type="InterPro" id="IPR004161">
    <property type="entry name" value="EFTu-like_2"/>
</dbReference>
<evidence type="ECO:0000256" key="10">
    <source>
        <dbReference type="RuleBase" id="RU000644"/>
    </source>
</evidence>
<evidence type="ECO:0000256" key="4">
    <source>
        <dbReference type="ARBA" id="ARBA00022490"/>
    </source>
</evidence>
<comment type="function">
    <text evidence="9 10">One of the essential components for the initiation of protein synthesis. Protects formylmethionyl-tRNA from spontaneous hydrolysis and promotes its binding to the 30S ribosomal subunits. Also involved in the hydrolysis of GTP during the formation of the 70S ribosomal complex.</text>
</comment>
<evidence type="ECO:0000256" key="8">
    <source>
        <dbReference type="ARBA" id="ARBA00023134"/>
    </source>
</evidence>
<feature type="binding site" evidence="9">
    <location>
        <begin position="283"/>
        <end position="286"/>
    </location>
    <ligand>
        <name>GTP</name>
        <dbReference type="ChEBI" id="CHEBI:37565"/>
    </ligand>
</feature>
<dbReference type="Pfam" id="PF03144">
    <property type="entry name" value="GTP_EFTU_D2"/>
    <property type="match status" value="1"/>
</dbReference>
<proteinExistence type="inferred from homology"/>
<name>A0A2M8F9E9_9BACT</name>
<evidence type="ECO:0000256" key="3">
    <source>
        <dbReference type="ARBA" id="ARBA00020675"/>
    </source>
</evidence>
<dbReference type="EMBL" id="PFRH01000105">
    <property type="protein sequence ID" value="PJC52365.1"/>
    <property type="molecule type" value="Genomic_DNA"/>
</dbReference>